<evidence type="ECO:0000313" key="2">
    <source>
        <dbReference type="Proteomes" id="UP000799754"/>
    </source>
</evidence>
<evidence type="ECO:0000313" key="1">
    <source>
        <dbReference type="EMBL" id="KAF2621242.1"/>
    </source>
</evidence>
<reference evidence="1" key="1">
    <citation type="journal article" date="2020" name="Stud. Mycol.">
        <title>101 Dothideomycetes genomes: a test case for predicting lifestyles and emergence of pathogens.</title>
        <authorList>
            <person name="Haridas S."/>
            <person name="Albert R."/>
            <person name="Binder M."/>
            <person name="Bloem J."/>
            <person name="Labutti K."/>
            <person name="Salamov A."/>
            <person name="Andreopoulos B."/>
            <person name="Baker S."/>
            <person name="Barry K."/>
            <person name="Bills G."/>
            <person name="Bluhm B."/>
            <person name="Cannon C."/>
            <person name="Castanera R."/>
            <person name="Culley D."/>
            <person name="Daum C."/>
            <person name="Ezra D."/>
            <person name="Gonzalez J."/>
            <person name="Henrissat B."/>
            <person name="Kuo A."/>
            <person name="Liang C."/>
            <person name="Lipzen A."/>
            <person name="Lutzoni F."/>
            <person name="Magnuson J."/>
            <person name="Mondo S."/>
            <person name="Nolan M."/>
            <person name="Ohm R."/>
            <person name="Pangilinan J."/>
            <person name="Park H.-J."/>
            <person name="Ramirez L."/>
            <person name="Alfaro M."/>
            <person name="Sun H."/>
            <person name="Tritt A."/>
            <person name="Yoshinaga Y."/>
            <person name="Zwiers L.-H."/>
            <person name="Turgeon B."/>
            <person name="Goodwin S."/>
            <person name="Spatafora J."/>
            <person name="Crous P."/>
            <person name="Grigoriev I."/>
        </authorList>
    </citation>
    <scope>NUCLEOTIDE SEQUENCE</scope>
    <source>
        <strain evidence="1">CBS 525.71</strain>
    </source>
</reference>
<dbReference type="Proteomes" id="UP000799754">
    <property type="component" value="Unassembled WGS sequence"/>
</dbReference>
<name>A0ACB6RHS1_9PLEO</name>
<proteinExistence type="predicted"/>
<comment type="caution">
    <text evidence="1">The sequence shown here is derived from an EMBL/GenBank/DDBJ whole genome shotgun (WGS) entry which is preliminary data.</text>
</comment>
<organism evidence="1 2">
    <name type="scientific">Macroventuria anomochaeta</name>
    <dbReference type="NCBI Taxonomy" id="301207"/>
    <lineage>
        <taxon>Eukaryota</taxon>
        <taxon>Fungi</taxon>
        <taxon>Dikarya</taxon>
        <taxon>Ascomycota</taxon>
        <taxon>Pezizomycotina</taxon>
        <taxon>Dothideomycetes</taxon>
        <taxon>Pleosporomycetidae</taxon>
        <taxon>Pleosporales</taxon>
        <taxon>Pleosporineae</taxon>
        <taxon>Didymellaceae</taxon>
        <taxon>Macroventuria</taxon>
    </lineage>
</organism>
<dbReference type="EMBL" id="MU006758">
    <property type="protein sequence ID" value="KAF2621242.1"/>
    <property type="molecule type" value="Genomic_DNA"/>
</dbReference>
<accession>A0ACB6RHS1</accession>
<gene>
    <name evidence="1" type="ORF">BU25DRAFT_416267</name>
</gene>
<sequence>MHGAYKVARISPPSRSSHGRPQRLKRHHESLARRPNPIAETETSLCRIPSYFTRLHSQWQVMWHGLHDRLTTDLVSI</sequence>
<keyword evidence="2" id="KW-1185">Reference proteome</keyword>
<protein>
    <submittedName>
        <fullName evidence="1">Uncharacterized protein</fullName>
    </submittedName>
</protein>